<evidence type="ECO:0000313" key="2">
    <source>
        <dbReference type="EMBL" id="MCO1653982.1"/>
    </source>
</evidence>
<organism evidence="2 3">
    <name type="scientific">Pseudonocardia humida</name>
    <dbReference type="NCBI Taxonomy" id="2800819"/>
    <lineage>
        <taxon>Bacteria</taxon>
        <taxon>Bacillati</taxon>
        <taxon>Actinomycetota</taxon>
        <taxon>Actinomycetes</taxon>
        <taxon>Pseudonocardiales</taxon>
        <taxon>Pseudonocardiaceae</taxon>
        <taxon>Pseudonocardia</taxon>
    </lineage>
</organism>
<dbReference type="InterPro" id="IPR004360">
    <property type="entry name" value="Glyas_Fos-R_dOase_dom"/>
</dbReference>
<dbReference type="EMBL" id="JAGSOV010000009">
    <property type="protein sequence ID" value="MCO1653982.1"/>
    <property type="molecule type" value="Genomic_DNA"/>
</dbReference>
<feature type="domain" description="VOC" evidence="1">
    <location>
        <begin position="59"/>
        <end position="184"/>
    </location>
</feature>
<dbReference type="InterPro" id="IPR037523">
    <property type="entry name" value="VOC_core"/>
</dbReference>
<name>A0ABT0ZTB6_9PSEU</name>
<feature type="domain" description="VOC" evidence="1">
    <location>
        <begin position="193"/>
        <end position="298"/>
    </location>
</feature>
<dbReference type="Gene3D" id="3.30.720.110">
    <property type="match status" value="1"/>
</dbReference>
<reference evidence="2" key="1">
    <citation type="submission" date="2021-04" db="EMBL/GenBank/DDBJ databases">
        <title>Pseudonocardia sp. nov., isolated from sandy soil of mangrove forest.</title>
        <authorList>
            <person name="Zan Z."/>
            <person name="Huang R."/>
            <person name="Liu W."/>
        </authorList>
    </citation>
    <scope>NUCLEOTIDE SEQUENCE</scope>
    <source>
        <strain evidence="2">S2-4</strain>
    </source>
</reference>
<dbReference type="PROSITE" id="PS51819">
    <property type="entry name" value="VOC"/>
    <property type="match status" value="3"/>
</dbReference>
<dbReference type="RefSeq" id="WP_252435595.1">
    <property type="nucleotide sequence ID" value="NZ_JAGSOV010000009.1"/>
</dbReference>
<dbReference type="Gene3D" id="3.10.180.10">
    <property type="entry name" value="2,3-Dihydroxybiphenyl 1,2-Dioxygenase, domain 1"/>
    <property type="match status" value="2"/>
</dbReference>
<evidence type="ECO:0000313" key="3">
    <source>
        <dbReference type="Proteomes" id="UP001165283"/>
    </source>
</evidence>
<dbReference type="PANTHER" id="PTHR33993:SF14">
    <property type="entry name" value="GB|AAF24581.1"/>
    <property type="match status" value="1"/>
</dbReference>
<dbReference type="InterPro" id="IPR029068">
    <property type="entry name" value="Glyas_Bleomycin-R_OHBP_Dase"/>
</dbReference>
<protein>
    <submittedName>
        <fullName evidence="2">VOC family protein</fullName>
    </submittedName>
</protein>
<dbReference type="InterPro" id="IPR052164">
    <property type="entry name" value="Anthracycline_SecMetBiosynth"/>
</dbReference>
<sequence length="422" mass="43711">MTGPTDPLHALRAPVAPVDPDPGFAAALRARIERALLAPEGTAMTASTTERPTTPAGVRPHALTPYLAVTDAARTIEFYVAAFGAVRLDEPIVMPDGRIGHAELAVGDSVLMLADEFPEIGLAAPTTRGGASQSLRLEVADPDAVVAAAVAAGAILDRPVTDAPHGRGGVVLDPAGHRWMISRSAPTGPRAGDLGYASLWTPDVEAAERFYTAVLGWTATGVRGGRGRRIEGLATHLGMWGGRPRPTLMPCWAVPDADDAAALVRAAGGTTDEPVDEPYGRVVECADDQGQPFALFTPPGGPGAGPPAPRGPGDLTYYELRSPDPTRSRAFYSTVLGWRFHPGTDAGYWHPLVDGGWPAPSCGLVRGETTVVVPWFRVTDAAAAAAAVRAAGGTATAPAPGREGLVAECVDDQGAPFCLVQL</sequence>
<dbReference type="PANTHER" id="PTHR33993">
    <property type="entry name" value="GLYOXALASE-RELATED"/>
    <property type="match status" value="1"/>
</dbReference>
<gene>
    <name evidence="2" type="ORF">KDL28_02825</name>
</gene>
<keyword evidence="3" id="KW-1185">Reference proteome</keyword>
<feature type="domain" description="VOC" evidence="1">
    <location>
        <begin position="314"/>
        <end position="422"/>
    </location>
</feature>
<dbReference type="Pfam" id="PF00903">
    <property type="entry name" value="Glyoxalase"/>
    <property type="match status" value="1"/>
</dbReference>
<evidence type="ECO:0000259" key="1">
    <source>
        <dbReference type="PROSITE" id="PS51819"/>
    </source>
</evidence>
<dbReference type="Pfam" id="PF18029">
    <property type="entry name" value="Glyoxalase_6"/>
    <property type="match status" value="1"/>
</dbReference>
<dbReference type="Gene3D" id="3.30.720.120">
    <property type="match status" value="1"/>
</dbReference>
<dbReference type="Proteomes" id="UP001165283">
    <property type="component" value="Unassembled WGS sequence"/>
</dbReference>
<proteinExistence type="predicted"/>
<accession>A0ABT0ZTB6</accession>
<comment type="caution">
    <text evidence="2">The sequence shown here is derived from an EMBL/GenBank/DDBJ whole genome shotgun (WGS) entry which is preliminary data.</text>
</comment>
<dbReference type="InterPro" id="IPR041581">
    <property type="entry name" value="Glyoxalase_6"/>
</dbReference>
<dbReference type="SUPFAM" id="SSF54593">
    <property type="entry name" value="Glyoxalase/Bleomycin resistance protein/Dihydroxybiphenyl dioxygenase"/>
    <property type="match status" value="3"/>
</dbReference>